<dbReference type="InterPro" id="IPR004360">
    <property type="entry name" value="Glyas_Fos-R_dOase_dom"/>
</dbReference>
<evidence type="ECO:0000259" key="1">
    <source>
        <dbReference type="PROSITE" id="PS51819"/>
    </source>
</evidence>
<evidence type="ECO:0000313" key="3">
    <source>
        <dbReference type="Proteomes" id="UP001412067"/>
    </source>
</evidence>
<keyword evidence="3" id="KW-1185">Reference proteome</keyword>
<organism evidence="2 3">
    <name type="scientific">Platanthera guangdongensis</name>
    <dbReference type="NCBI Taxonomy" id="2320717"/>
    <lineage>
        <taxon>Eukaryota</taxon>
        <taxon>Viridiplantae</taxon>
        <taxon>Streptophyta</taxon>
        <taxon>Embryophyta</taxon>
        <taxon>Tracheophyta</taxon>
        <taxon>Spermatophyta</taxon>
        <taxon>Magnoliopsida</taxon>
        <taxon>Liliopsida</taxon>
        <taxon>Asparagales</taxon>
        <taxon>Orchidaceae</taxon>
        <taxon>Orchidoideae</taxon>
        <taxon>Orchideae</taxon>
        <taxon>Orchidinae</taxon>
        <taxon>Platanthera</taxon>
    </lineage>
</organism>
<dbReference type="PROSITE" id="PS51819">
    <property type="entry name" value="VOC"/>
    <property type="match status" value="1"/>
</dbReference>
<accession>A0ABR2LX95</accession>
<dbReference type="Gene3D" id="3.10.180.10">
    <property type="entry name" value="2,3-Dihydroxybiphenyl 1,2-Dioxygenase, domain 1"/>
    <property type="match status" value="1"/>
</dbReference>
<dbReference type="InterPro" id="IPR029068">
    <property type="entry name" value="Glyas_Bleomycin-R_OHBP_Dase"/>
</dbReference>
<proteinExistence type="predicted"/>
<gene>
    <name evidence="2" type="ORF">KSP40_PGU021882</name>
</gene>
<dbReference type="Proteomes" id="UP001412067">
    <property type="component" value="Unassembled WGS sequence"/>
</dbReference>
<name>A0ABR2LX95_9ASPA</name>
<dbReference type="EMBL" id="JBBWWR010000014">
    <property type="protein sequence ID" value="KAK8953453.1"/>
    <property type="molecule type" value="Genomic_DNA"/>
</dbReference>
<reference evidence="2 3" key="1">
    <citation type="journal article" date="2022" name="Nat. Plants">
        <title>Genomes of leafy and leafless Platanthera orchids illuminate the evolution of mycoheterotrophy.</title>
        <authorList>
            <person name="Li M.H."/>
            <person name="Liu K.W."/>
            <person name="Li Z."/>
            <person name="Lu H.C."/>
            <person name="Ye Q.L."/>
            <person name="Zhang D."/>
            <person name="Wang J.Y."/>
            <person name="Li Y.F."/>
            <person name="Zhong Z.M."/>
            <person name="Liu X."/>
            <person name="Yu X."/>
            <person name="Liu D.K."/>
            <person name="Tu X.D."/>
            <person name="Liu B."/>
            <person name="Hao Y."/>
            <person name="Liao X.Y."/>
            <person name="Jiang Y.T."/>
            <person name="Sun W.H."/>
            <person name="Chen J."/>
            <person name="Chen Y.Q."/>
            <person name="Ai Y."/>
            <person name="Zhai J.W."/>
            <person name="Wu S.S."/>
            <person name="Zhou Z."/>
            <person name="Hsiao Y.Y."/>
            <person name="Wu W.L."/>
            <person name="Chen Y.Y."/>
            <person name="Lin Y.F."/>
            <person name="Hsu J.L."/>
            <person name="Li C.Y."/>
            <person name="Wang Z.W."/>
            <person name="Zhao X."/>
            <person name="Zhong W.Y."/>
            <person name="Ma X.K."/>
            <person name="Ma L."/>
            <person name="Huang J."/>
            <person name="Chen G.Z."/>
            <person name="Huang M.Z."/>
            <person name="Huang L."/>
            <person name="Peng D.H."/>
            <person name="Luo Y.B."/>
            <person name="Zou S.Q."/>
            <person name="Chen S.P."/>
            <person name="Lan S."/>
            <person name="Tsai W.C."/>
            <person name="Van de Peer Y."/>
            <person name="Liu Z.J."/>
        </authorList>
    </citation>
    <scope>NUCLEOTIDE SEQUENCE [LARGE SCALE GENOMIC DNA]</scope>
    <source>
        <strain evidence="2">Lor288</strain>
    </source>
</reference>
<sequence>MAARAIGVRLNHIARESSDVKRLAAFYQEVLGFERIESPNYRDFEVIWLRLSPDVTLHLIERHHLESKLPEGIHVSPPASVVTDPRVLPRSHHVCFGVSNYDDFVQSLKERGIQTFEKTQLDGNTRQVFFFDPDGNGLEVGSWEN</sequence>
<dbReference type="SUPFAM" id="SSF54593">
    <property type="entry name" value="Glyoxalase/Bleomycin resistance protein/Dihydroxybiphenyl dioxygenase"/>
    <property type="match status" value="1"/>
</dbReference>
<dbReference type="CDD" id="cd07245">
    <property type="entry name" value="VOC_like"/>
    <property type="match status" value="1"/>
</dbReference>
<dbReference type="PANTHER" id="PTHR47802:SF1">
    <property type="entry name" value="GLYOXALASE FAMILY PROTEIN, EXPRESSED"/>
    <property type="match status" value="1"/>
</dbReference>
<dbReference type="Pfam" id="PF00903">
    <property type="entry name" value="Glyoxalase"/>
    <property type="match status" value="1"/>
</dbReference>
<comment type="caution">
    <text evidence="2">The sequence shown here is derived from an EMBL/GenBank/DDBJ whole genome shotgun (WGS) entry which is preliminary data.</text>
</comment>
<evidence type="ECO:0000313" key="2">
    <source>
        <dbReference type="EMBL" id="KAK8953453.1"/>
    </source>
</evidence>
<dbReference type="InterPro" id="IPR037523">
    <property type="entry name" value="VOC_core"/>
</dbReference>
<protein>
    <recommendedName>
        <fullName evidence="1">VOC domain-containing protein</fullName>
    </recommendedName>
</protein>
<feature type="domain" description="VOC" evidence="1">
    <location>
        <begin position="9"/>
        <end position="143"/>
    </location>
</feature>
<dbReference type="PANTHER" id="PTHR47802">
    <property type="entry name" value="GLYOXALASE FAMILY PROTEIN, EXPRESSED"/>
    <property type="match status" value="1"/>
</dbReference>